<comment type="caution">
    <text evidence="8">The sequence shown here is derived from an EMBL/GenBank/DDBJ whole genome shotgun (WGS) entry which is preliminary data.</text>
</comment>
<evidence type="ECO:0000256" key="5">
    <source>
        <dbReference type="SAM" id="MobiDB-lite"/>
    </source>
</evidence>
<evidence type="ECO:0000256" key="6">
    <source>
        <dbReference type="SAM" id="Phobius"/>
    </source>
</evidence>
<dbReference type="Pfam" id="PF14378">
    <property type="entry name" value="PAP2_3"/>
    <property type="match status" value="1"/>
</dbReference>
<keyword evidence="4 6" id="KW-0472">Membrane</keyword>
<feature type="transmembrane region" description="Helical" evidence="6">
    <location>
        <begin position="174"/>
        <end position="193"/>
    </location>
</feature>
<keyword evidence="3 6" id="KW-1133">Transmembrane helix</keyword>
<evidence type="ECO:0000259" key="7">
    <source>
        <dbReference type="Pfam" id="PF14378"/>
    </source>
</evidence>
<dbReference type="InterPro" id="IPR026841">
    <property type="entry name" value="Aur1/Ipt1"/>
</dbReference>
<dbReference type="AlphaFoldDB" id="A0AA90H999"/>
<dbReference type="PANTHER" id="PTHR31310">
    <property type="match status" value="1"/>
</dbReference>
<feature type="region of interest" description="Disordered" evidence="5">
    <location>
        <begin position="307"/>
        <end position="333"/>
    </location>
</feature>
<organism evidence="8">
    <name type="scientific">Streptantibioticus silvisoli</name>
    <dbReference type="NCBI Taxonomy" id="2705255"/>
    <lineage>
        <taxon>Bacteria</taxon>
        <taxon>Bacillati</taxon>
        <taxon>Actinomycetota</taxon>
        <taxon>Actinomycetes</taxon>
        <taxon>Kitasatosporales</taxon>
        <taxon>Streptomycetaceae</taxon>
        <taxon>Streptantibioticus</taxon>
    </lineage>
</organism>
<evidence type="ECO:0000256" key="1">
    <source>
        <dbReference type="ARBA" id="ARBA00004141"/>
    </source>
</evidence>
<name>A0AA90H999_9ACTN</name>
<feature type="transmembrane region" description="Helical" evidence="6">
    <location>
        <begin position="78"/>
        <end position="102"/>
    </location>
</feature>
<proteinExistence type="predicted"/>
<evidence type="ECO:0000256" key="2">
    <source>
        <dbReference type="ARBA" id="ARBA00022692"/>
    </source>
</evidence>
<gene>
    <name evidence="8" type="ORF">POF50_017825</name>
</gene>
<feature type="transmembrane region" description="Helical" evidence="6">
    <location>
        <begin position="223"/>
        <end position="241"/>
    </location>
</feature>
<evidence type="ECO:0000313" key="8">
    <source>
        <dbReference type="EMBL" id="MDI5971180.1"/>
    </source>
</evidence>
<dbReference type="EMBL" id="JABXJJ020000020">
    <property type="protein sequence ID" value="MDI5971180.1"/>
    <property type="molecule type" value="Genomic_DNA"/>
</dbReference>
<dbReference type="PANTHER" id="PTHR31310:SF7">
    <property type="entry name" value="PA-PHOSPHATASE RELATED-FAMILY PROTEIN DDB_G0268928"/>
    <property type="match status" value="1"/>
</dbReference>
<dbReference type="GO" id="GO:0016020">
    <property type="term" value="C:membrane"/>
    <property type="evidence" value="ECO:0007669"/>
    <property type="project" value="UniProtKB-SubCell"/>
</dbReference>
<comment type="subcellular location">
    <subcellularLocation>
        <location evidence="1">Membrane</location>
        <topology evidence="1">Multi-pass membrane protein</topology>
    </subcellularLocation>
</comment>
<evidence type="ECO:0000256" key="4">
    <source>
        <dbReference type="ARBA" id="ARBA00023136"/>
    </source>
</evidence>
<protein>
    <submittedName>
        <fullName evidence="8">Phosphatase PAP2 family protein</fullName>
    </submittedName>
</protein>
<sequence>MSSTEVRVTQRPRSKPRWWAELPLIALVYAAYSGGRLLVAGDTTEAVRHAESIIRLERILHLDPEHALNSVLTHVSWLGVPACFAYATLHYLVTPGVLVWLWKRHPGRYLFMRTWLMLSTFIGLIGFTLLPTAPPRLLPAALGFHDTMAQYATFGWWGADASAPQGMGQLTNQYAAMPSLHVGWALWCGIMLWRHSRNPLARALGVAYPIVIALVVLGTANHYLMDVIAGVAVMGLGLLLTRPVRRLVALAGGLLTARPATAAPEPAAPEPVGAPVASAPLTLALNGTESVVVDPLVRPLTVESVTAVPRSVPGPRRDTDTRRPAEAVPPSRR</sequence>
<accession>A0AA90H999</accession>
<keyword evidence="2 6" id="KW-0812">Transmembrane</keyword>
<feature type="domain" description="Inositolphosphotransferase Aur1/Ipt1" evidence="7">
    <location>
        <begin position="52"/>
        <end position="239"/>
    </location>
</feature>
<dbReference type="CDD" id="cd03386">
    <property type="entry name" value="PAP2_Aur1_like"/>
    <property type="match status" value="1"/>
</dbReference>
<feature type="compositionally biased region" description="Basic and acidic residues" evidence="5">
    <location>
        <begin position="315"/>
        <end position="325"/>
    </location>
</feature>
<feature type="transmembrane region" description="Helical" evidence="6">
    <location>
        <begin position="114"/>
        <end position="133"/>
    </location>
</feature>
<feature type="transmembrane region" description="Helical" evidence="6">
    <location>
        <begin position="20"/>
        <end position="39"/>
    </location>
</feature>
<dbReference type="InterPro" id="IPR052185">
    <property type="entry name" value="IPC_Synthase-Related"/>
</dbReference>
<dbReference type="RefSeq" id="WP_282698802.1">
    <property type="nucleotide sequence ID" value="NZ_JABXJJ020000020.1"/>
</dbReference>
<evidence type="ECO:0000256" key="3">
    <source>
        <dbReference type="ARBA" id="ARBA00022989"/>
    </source>
</evidence>
<reference evidence="8" key="1">
    <citation type="submission" date="2023-05" db="EMBL/GenBank/DDBJ databases">
        <title>Streptantibioticus silvisoli sp. nov., acidotolerant actinomycetes 1 from pine litter.</title>
        <authorList>
            <person name="Swiecimska M."/>
            <person name="Golinska P."/>
            <person name="Sangal V."/>
            <person name="Wachnowicz B."/>
            <person name="Goodfellow M."/>
        </authorList>
    </citation>
    <scope>NUCLEOTIDE SEQUENCE</scope>
    <source>
        <strain evidence="8">SL13</strain>
    </source>
</reference>
<feature type="transmembrane region" description="Helical" evidence="6">
    <location>
        <begin position="200"/>
        <end position="217"/>
    </location>
</feature>